<feature type="compositionally biased region" description="Low complexity" evidence="1">
    <location>
        <begin position="1"/>
        <end position="12"/>
    </location>
</feature>
<dbReference type="EMBL" id="CAJOAZ010001949">
    <property type="protein sequence ID" value="CAF3876484.1"/>
    <property type="molecule type" value="Genomic_DNA"/>
</dbReference>
<evidence type="ECO:0000256" key="1">
    <source>
        <dbReference type="SAM" id="MobiDB-lite"/>
    </source>
</evidence>
<evidence type="ECO:0000313" key="3">
    <source>
        <dbReference type="Proteomes" id="UP000663844"/>
    </source>
</evidence>
<protein>
    <submittedName>
        <fullName evidence="2">Uncharacterized protein</fullName>
    </submittedName>
</protein>
<feature type="region of interest" description="Disordered" evidence="1">
    <location>
        <begin position="1"/>
        <end position="27"/>
    </location>
</feature>
<evidence type="ECO:0000313" key="2">
    <source>
        <dbReference type="EMBL" id="CAF3876484.1"/>
    </source>
</evidence>
<gene>
    <name evidence="2" type="ORF">OXD698_LOCUS22654</name>
</gene>
<dbReference type="Proteomes" id="UP000663844">
    <property type="component" value="Unassembled WGS sequence"/>
</dbReference>
<sequence length="27" mass="3188">MQVVNTKTQTTTNKRDNSMLFQDEEDL</sequence>
<feature type="non-terminal residue" evidence="2">
    <location>
        <position position="27"/>
    </location>
</feature>
<proteinExistence type="predicted"/>
<reference evidence="2" key="1">
    <citation type="submission" date="2021-02" db="EMBL/GenBank/DDBJ databases">
        <authorList>
            <person name="Nowell W R."/>
        </authorList>
    </citation>
    <scope>NUCLEOTIDE SEQUENCE</scope>
</reference>
<name>A0A819G2Y9_9BILA</name>
<comment type="caution">
    <text evidence="2">The sequence shown here is derived from an EMBL/GenBank/DDBJ whole genome shotgun (WGS) entry which is preliminary data.</text>
</comment>
<accession>A0A819G2Y9</accession>
<dbReference type="AlphaFoldDB" id="A0A819G2Y9"/>
<organism evidence="2 3">
    <name type="scientific">Adineta steineri</name>
    <dbReference type="NCBI Taxonomy" id="433720"/>
    <lineage>
        <taxon>Eukaryota</taxon>
        <taxon>Metazoa</taxon>
        <taxon>Spiralia</taxon>
        <taxon>Gnathifera</taxon>
        <taxon>Rotifera</taxon>
        <taxon>Eurotatoria</taxon>
        <taxon>Bdelloidea</taxon>
        <taxon>Adinetida</taxon>
        <taxon>Adinetidae</taxon>
        <taxon>Adineta</taxon>
    </lineage>
</organism>